<keyword evidence="1" id="KW-0812">Transmembrane</keyword>
<sequence>MLAATMDALRRLWAYFDAPTPRGSIAASVSFIIVSNQPFYPLYLYLLLGGRAWPSLLSWLSGPIFAAVPYLLRQGEARGAAALMVAGIGNTALCTAALGPASGVELFYLPCLVLPLLTLAGRERLVGLGATVAAIVLLMALVRLVGFEGLVAISAEETATLQRINAFSVTGLTCVMAFLARRLRGPALSPAPGPTSVAPPAGR</sequence>
<evidence type="ECO:0000313" key="4">
    <source>
        <dbReference type="Proteomes" id="UP000241808"/>
    </source>
</evidence>
<keyword evidence="1" id="KW-0472">Membrane</keyword>
<feature type="transmembrane region" description="Helical" evidence="1">
    <location>
        <begin position="12"/>
        <end position="33"/>
    </location>
</feature>
<name>A0A2T4YYC8_9HYPH</name>
<dbReference type="EMBL" id="PZZL01000009">
    <property type="protein sequence ID" value="PTM51722.1"/>
    <property type="molecule type" value="Genomic_DNA"/>
</dbReference>
<comment type="caution">
    <text evidence="3">The sequence shown here is derived from an EMBL/GenBank/DDBJ whole genome shotgun (WGS) entry which is preliminary data.</text>
</comment>
<feature type="transmembrane region" description="Helical" evidence="1">
    <location>
        <begin position="79"/>
        <end position="98"/>
    </location>
</feature>
<dbReference type="RefSeq" id="WP_108178832.1">
    <property type="nucleotide sequence ID" value="NZ_PZZL01000009.1"/>
</dbReference>
<dbReference type="OrthoDB" id="7593905at2"/>
<evidence type="ECO:0000259" key="2">
    <source>
        <dbReference type="Pfam" id="PF20967"/>
    </source>
</evidence>
<dbReference type="InterPro" id="IPR048432">
    <property type="entry name" value="MASE7"/>
</dbReference>
<feature type="transmembrane region" description="Helical" evidence="1">
    <location>
        <begin position="53"/>
        <end position="72"/>
    </location>
</feature>
<reference evidence="3 4" key="1">
    <citation type="submission" date="2018-04" db="EMBL/GenBank/DDBJ databases">
        <title>Genomic Encyclopedia of Archaeal and Bacterial Type Strains, Phase II (KMG-II): from individual species to whole genera.</title>
        <authorList>
            <person name="Goeker M."/>
        </authorList>
    </citation>
    <scope>NUCLEOTIDE SEQUENCE [LARGE SCALE GENOMIC DNA]</scope>
    <source>
        <strain evidence="3 4">DSM 25521</strain>
    </source>
</reference>
<feature type="domain" description="Adenylate cyclase MASE7" evidence="2">
    <location>
        <begin position="43"/>
        <end position="177"/>
    </location>
</feature>
<dbReference type="Pfam" id="PF20967">
    <property type="entry name" value="MASE7"/>
    <property type="match status" value="1"/>
</dbReference>
<keyword evidence="4" id="KW-1185">Reference proteome</keyword>
<proteinExistence type="predicted"/>
<gene>
    <name evidence="3" type="ORF">C8P69_1098</name>
</gene>
<organism evidence="3 4">
    <name type="scientific">Phreatobacter oligotrophus</name>
    <dbReference type="NCBI Taxonomy" id="1122261"/>
    <lineage>
        <taxon>Bacteria</taxon>
        <taxon>Pseudomonadati</taxon>
        <taxon>Pseudomonadota</taxon>
        <taxon>Alphaproteobacteria</taxon>
        <taxon>Hyphomicrobiales</taxon>
        <taxon>Phreatobacteraceae</taxon>
        <taxon>Phreatobacter</taxon>
    </lineage>
</organism>
<dbReference type="Proteomes" id="UP000241808">
    <property type="component" value="Unassembled WGS sequence"/>
</dbReference>
<feature type="transmembrane region" description="Helical" evidence="1">
    <location>
        <begin position="125"/>
        <end position="144"/>
    </location>
</feature>
<dbReference type="AlphaFoldDB" id="A0A2T4YYC8"/>
<keyword evidence="1" id="KW-1133">Transmembrane helix</keyword>
<accession>A0A2T4YYC8</accession>
<evidence type="ECO:0000313" key="3">
    <source>
        <dbReference type="EMBL" id="PTM51722.1"/>
    </source>
</evidence>
<protein>
    <recommendedName>
        <fullName evidence="2">Adenylate cyclase MASE7 domain-containing protein</fullName>
    </recommendedName>
</protein>
<evidence type="ECO:0000256" key="1">
    <source>
        <dbReference type="SAM" id="Phobius"/>
    </source>
</evidence>